<keyword evidence="6" id="KW-0378">Hydrolase</keyword>
<evidence type="ECO:0000256" key="5">
    <source>
        <dbReference type="ARBA" id="ARBA00022694"/>
    </source>
</evidence>
<dbReference type="GO" id="GO:0000172">
    <property type="term" value="C:ribonuclease MRP complex"/>
    <property type="evidence" value="ECO:0007669"/>
    <property type="project" value="EnsemblFungi"/>
</dbReference>
<dbReference type="GO" id="GO:0033204">
    <property type="term" value="F:ribonuclease P RNA binding"/>
    <property type="evidence" value="ECO:0007669"/>
    <property type="project" value="InterPro"/>
</dbReference>
<evidence type="ECO:0000256" key="2">
    <source>
        <dbReference type="ARBA" id="ARBA00004123"/>
    </source>
</evidence>
<comment type="catalytic activity">
    <reaction evidence="1 10">
        <text>Endonucleolytic cleavage of RNA, removing 5'-extranucleotides from tRNA precursor.</text>
        <dbReference type="EC" id="3.1.26.5"/>
    </reaction>
</comment>
<gene>
    <name evidence="11" type="ORF">Kpol_1071p8</name>
</gene>
<dbReference type="InterPro" id="IPR002759">
    <property type="entry name" value="Pop5/Rpp14/Rnp2-like"/>
</dbReference>
<accession>A7TRK3</accession>
<dbReference type="PANTHER" id="PTHR15441:SF2">
    <property type="entry name" value="RIBONUCLEASE P_MRP PROTEIN SUBUNIT POP5"/>
    <property type="match status" value="1"/>
</dbReference>
<evidence type="ECO:0000256" key="8">
    <source>
        <dbReference type="ARBA" id="ARBA00044198"/>
    </source>
</evidence>
<organism evidence="12">
    <name type="scientific">Vanderwaltozyma polyspora (strain ATCC 22028 / DSM 70294 / BCRC 21397 / CBS 2163 / NBRC 10782 / NRRL Y-8283 / UCD 57-17)</name>
    <name type="common">Kluyveromyces polysporus</name>
    <dbReference type="NCBI Taxonomy" id="436907"/>
    <lineage>
        <taxon>Eukaryota</taxon>
        <taxon>Fungi</taxon>
        <taxon>Dikarya</taxon>
        <taxon>Ascomycota</taxon>
        <taxon>Saccharomycotina</taxon>
        <taxon>Saccharomycetes</taxon>
        <taxon>Saccharomycetales</taxon>
        <taxon>Saccharomycetaceae</taxon>
        <taxon>Vanderwaltozyma</taxon>
    </lineage>
</organism>
<evidence type="ECO:0000256" key="4">
    <source>
        <dbReference type="ARBA" id="ARBA00012179"/>
    </source>
</evidence>
<dbReference type="EC" id="3.1.26.5" evidence="4 10"/>
<evidence type="ECO:0000256" key="9">
    <source>
        <dbReference type="ARBA" id="ARBA00055200"/>
    </source>
</evidence>
<dbReference type="OMA" id="IVRCPRA"/>
<dbReference type="OrthoDB" id="24745at2759"/>
<dbReference type="GO" id="GO:0000447">
    <property type="term" value="P:endonucleolytic cleavage in ITS1 to separate SSU-rRNA from 5.8S rRNA and LSU-rRNA from tricistronic rRNA transcript (SSU-rRNA, 5.8S rRNA, LSU-rRNA)"/>
    <property type="evidence" value="ECO:0007669"/>
    <property type="project" value="EnsemblFungi"/>
</dbReference>
<evidence type="ECO:0000256" key="6">
    <source>
        <dbReference type="ARBA" id="ARBA00022801"/>
    </source>
</evidence>
<dbReference type="STRING" id="436907.A7TRK3"/>
<comment type="subcellular location">
    <subcellularLocation>
        <location evidence="2">Nucleus</location>
    </subcellularLocation>
</comment>
<keyword evidence="7" id="KW-0539">Nucleus</keyword>
<evidence type="ECO:0000313" key="12">
    <source>
        <dbReference type="Proteomes" id="UP000000267"/>
    </source>
</evidence>
<dbReference type="SUPFAM" id="SSF160350">
    <property type="entry name" value="Rnp2-like"/>
    <property type="match status" value="1"/>
</dbReference>
<dbReference type="Gene3D" id="3.30.70.3250">
    <property type="entry name" value="Ribonuclease P, Pop5 subunit"/>
    <property type="match status" value="1"/>
</dbReference>
<comment type="function">
    <text evidence="9">Component of ribonuclease P, a protein complex that generates mature tRNA molecules by cleaving their 5'-ends. Also a component of RNase MRP, which cleaves pre-rRNA sequences.</text>
</comment>
<keyword evidence="5 10" id="KW-0819">tRNA processing</keyword>
<dbReference type="FunFam" id="3.30.70.3250:FF:000004">
    <property type="entry name" value="Ribonuclease P/MRP protein subunit POP5"/>
    <property type="match status" value="1"/>
</dbReference>
<evidence type="ECO:0000256" key="10">
    <source>
        <dbReference type="PIRNR" id="PIRNR023803"/>
    </source>
</evidence>
<dbReference type="EMBL" id="DS480481">
    <property type="protein sequence ID" value="EDO15101.1"/>
    <property type="molecule type" value="Genomic_DNA"/>
</dbReference>
<evidence type="ECO:0000256" key="7">
    <source>
        <dbReference type="ARBA" id="ARBA00023242"/>
    </source>
</evidence>
<dbReference type="HOGENOM" id="CLU_086710_1_2_1"/>
<dbReference type="InterPro" id="IPR038085">
    <property type="entry name" value="Rnp2-like_sf"/>
</dbReference>
<dbReference type="PANTHER" id="PTHR15441">
    <property type="entry name" value="RIBONUCLEASE P PROTEIN SUBUNIT P14"/>
    <property type="match status" value="1"/>
</dbReference>
<dbReference type="GO" id="GO:0001682">
    <property type="term" value="P:tRNA 5'-leader removal"/>
    <property type="evidence" value="ECO:0007669"/>
    <property type="project" value="EnsemblFungi"/>
</dbReference>
<dbReference type="RefSeq" id="XP_001642959.1">
    <property type="nucleotide sequence ID" value="XM_001642909.1"/>
</dbReference>
<dbReference type="GO" id="GO:0005655">
    <property type="term" value="C:nucleolar ribonuclease P complex"/>
    <property type="evidence" value="ECO:0007669"/>
    <property type="project" value="EnsemblFungi"/>
</dbReference>
<keyword evidence="12" id="KW-1185">Reference proteome</keyword>
<evidence type="ECO:0000256" key="3">
    <source>
        <dbReference type="ARBA" id="ARBA00010800"/>
    </source>
</evidence>
<dbReference type="GeneID" id="5543147"/>
<dbReference type="AlphaFoldDB" id="A7TRK3"/>
<sequence length="167" mass="19404">MVRLKSRYILFEILYPNSDENGKMIESKSSLRKDILLRQHRVSPPEISIKTIIQEIRRSLQLNFGDYGSGKVSSLLQSKYFSNMTSTGIIRCHREDCDTLIMALFFINKIGDIDNLIINPVKVSGTIKKIEEYSIRRNKKLANIMDRDQKSFIDDYHSVSDDEPRED</sequence>
<dbReference type="InterPro" id="IPR016819">
    <property type="entry name" value="RNase_P/MRP_POP5"/>
</dbReference>
<dbReference type="FunCoup" id="A7TRK3">
    <property type="interactions" value="291"/>
</dbReference>
<dbReference type="eggNOG" id="KOG4639">
    <property type="taxonomic scope" value="Eukaryota"/>
</dbReference>
<dbReference type="PhylomeDB" id="A7TRK3"/>
<comment type="similarity">
    <text evidence="3 10">Belongs to the eukaryotic/archaeal RNase P protein component 2 family.</text>
</comment>
<dbReference type="GO" id="GO:0000294">
    <property type="term" value="P:nuclear-transcribed mRNA catabolic process, RNase MRP-dependent"/>
    <property type="evidence" value="ECO:0007669"/>
    <property type="project" value="EnsemblFungi"/>
</dbReference>
<dbReference type="Pfam" id="PF01900">
    <property type="entry name" value="RNase_P_Rpp14"/>
    <property type="match status" value="1"/>
</dbReference>
<dbReference type="GO" id="GO:0004526">
    <property type="term" value="F:ribonuclease P activity"/>
    <property type="evidence" value="ECO:0007669"/>
    <property type="project" value="UniProtKB-EC"/>
</dbReference>
<evidence type="ECO:0000313" key="11">
    <source>
        <dbReference type="EMBL" id="EDO15101.1"/>
    </source>
</evidence>
<dbReference type="GO" id="GO:0034965">
    <property type="term" value="P:intronic box C/D snoRNA processing"/>
    <property type="evidence" value="ECO:0007669"/>
    <property type="project" value="EnsemblFungi"/>
</dbReference>
<dbReference type="Proteomes" id="UP000000267">
    <property type="component" value="Unassembled WGS sequence"/>
</dbReference>
<proteinExistence type="inferred from homology"/>
<reference evidence="11 12" key="1">
    <citation type="journal article" date="2007" name="Proc. Natl. Acad. Sci. U.S.A.">
        <title>Independent sorting-out of thousands of duplicated gene pairs in two yeast species descended from a whole-genome duplication.</title>
        <authorList>
            <person name="Scannell D.R."/>
            <person name="Frank A.C."/>
            <person name="Conant G.C."/>
            <person name="Byrne K.P."/>
            <person name="Woolfit M."/>
            <person name="Wolfe K.H."/>
        </authorList>
    </citation>
    <scope>NUCLEOTIDE SEQUENCE [LARGE SCALE GENOMIC DNA]</scope>
    <source>
        <strain evidence="12">ATCC 22028 / DSM 70294 / BCRC 21397 / CBS 2163 / NBRC 10782 / NRRL Y-8283 / UCD 57-17</strain>
    </source>
</reference>
<evidence type="ECO:0000256" key="1">
    <source>
        <dbReference type="ARBA" id="ARBA00000928"/>
    </source>
</evidence>
<protein>
    <recommendedName>
        <fullName evidence="8 10">Ribonuclease P/MRP protein subunit POP5</fullName>
        <ecNumber evidence="4 10">3.1.26.5</ecNumber>
    </recommendedName>
</protein>
<name>A7TRK3_VANPO</name>
<dbReference type="GO" id="GO:0000171">
    <property type="term" value="F:ribonuclease MRP activity"/>
    <property type="evidence" value="ECO:0007669"/>
    <property type="project" value="EnsemblFungi"/>
</dbReference>
<dbReference type="KEGG" id="vpo:Kpol_1071p8"/>
<dbReference type="InParanoid" id="A7TRK3"/>
<dbReference type="PIRSF" id="PIRSF023803">
    <property type="entry name" value="Ribonuclease_P_prd"/>
    <property type="match status" value="1"/>
</dbReference>